<keyword evidence="3" id="KW-0378">Hydrolase</keyword>
<feature type="domain" description="DUF4982" evidence="2">
    <location>
        <begin position="235"/>
        <end position="297"/>
    </location>
</feature>
<dbReference type="GO" id="GO:0005975">
    <property type="term" value="P:carbohydrate metabolic process"/>
    <property type="evidence" value="ECO:0007669"/>
    <property type="project" value="InterPro"/>
</dbReference>
<dbReference type="Proteomes" id="UP000192266">
    <property type="component" value="Unassembled WGS sequence"/>
</dbReference>
<dbReference type="STRING" id="645990.SAMN00120144_1272"/>
<reference evidence="3 4" key="1">
    <citation type="submission" date="2017-04" db="EMBL/GenBank/DDBJ databases">
        <authorList>
            <person name="Afonso C.L."/>
            <person name="Miller P.J."/>
            <person name="Scott M.A."/>
            <person name="Spackman E."/>
            <person name="Goraichik I."/>
            <person name="Dimitrov K.M."/>
            <person name="Suarez D.L."/>
            <person name="Swayne D.E."/>
        </authorList>
    </citation>
    <scope>NUCLEOTIDE SEQUENCE [LARGE SCALE GENOMIC DNA]</scope>
    <source>
        <strain evidence="3 4">DSM 11622</strain>
    </source>
</reference>
<dbReference type="AlphaFoldDB" id="A0A1W1W4G7"/>
<evidence type="ECO:0000313" key="3">
    <source>
        <dbReference type="EMBL" id="SMC00518.1"/>
    </source>
</evidence>
<sequence>MNSIPGWQFFGDAEFQKNSLQDVRDMVRRDRNHPSIVLWESSLNETDMSKPYMEQTHQAVHQELPWKEGVYTCGWLDYAYDVFIPARQHRKVPEYWNKCDGQKPLFLCEYGDWEYYAHNAGFNQTAYAGLKESERTSRQLRGQGERALAQQALNFQEAHNDNYRSPAVGDANWLMFDYKRGYAPDIESSGVADIFRLPKFAYYFYQSQYGPVNAPHGFGKSMVFIANYWQPTSSKQVVVYSNCDEVELSLNGKVIARQRPDKNTFSDQLPHPPFTFTLPAFSPGTLRAVGYYQGKAAAQTERRTPGVPKSIKLSYARHGKDLAAGQNDAVFVYAAVVDANGTVIPDAATAVRFSTQGLELIGDNPVKAEAGIATILLKMPPRR</sequence>
<dbReference type="InterPro" id="IPR032311">
    <property type="entry name" value="DUF4982"/>
</dbReference>
<dbReference type="SUPFAM" id="SSF51445">
    <property type="entry name" value="(Trans)glycosidases"/>
    <property type="match status" value="1"/>
</dbReference>
<dbReference type="Pfam" id="PF16355">
    <property type="entry name" value="DUF4982"/>
    <property type="match status" value="1"/>
</dbReference>
<dbReference type="Gene3D" id="2.60.40.10">
    <property type="entry name" value="Immunoglobulins"/>
    <property type="match status" value="2"/>
</dbReference>
<name>A0A1W1W4G7_9BACT</name>
<feature type="domain" description="Glycoside hydrolase family 2 catalytic" evidence="1">
    <location>
        <begin position="12"/>
        <end position="111"/>
    </location>
</feature>
<dbReference type="InterPro" id="IPR051913">
    <property type="entry name" value="GH2_Domain-Containing"/>
</dbReference>
<dbReference type="EMBL" id="FWWW01000104">
    <property type="protein sequence ID" value="SMC00518.1"/>
    <property type="molecule type" value="Genomic_DNA"/>
</dbReference>
<dbReference type="GO" id="GO:0004553">
    <property type="term" value="F:hydrolase activity, hydrolyzing O-glycosyl compounds"/>
    <property type="evidence" value="ECO:0007669"/>
    <property type="project" value="InterPro"/>
</dbReference>
<dbReference type="Pfam" id="PF02836">
    <property type="entry name" value="Glyco_hydro_2_C"/>
    <property type="match status" value="1"/>
</dbReference>
<gene>
    <name evidence="3" type="ORF">SAMN00120144_1272</name>
</gene>
<dbReference type="PANTHER" id="PTHR42732:SF1">
    <property type="entry name" value="BETA-MANNOSIDASE"/>
    <property type="match status" value="1"/>
</dbReference>
<accession>A0A1W1W4G7</accession>
<dbReference type="InterPro" id="IPR013783">
    <property type="entry name" value="Ig-like_fold"/>
</dbReference>
<dbReference type="PANTHER" id="PTHR42732">
    <property type="entry name" value="BETA-GALACTOSIDASE"/>
    <property type="match status" value="1"/>
</dbReference>
<organism evidence="3 4">
    <name type="scientific">Hymenobacter roseosalivarius DSM 11622</name>
    <dbReference type="NCBI Taxonomy" id="645990"/>
    <lineage>
        <taxon>Bacteria</taxon>
        <taxon>Pseudomonadati</taxon>
        <taxon>Bacteroidota</taxon>
        <taxon>Cytophagia</taxon>
        <taxon>Cytophagales</taxon>
        <taxon>Hymenobacteraceae</taxon>
        <taxon>Hymenobacter</taxon>
    </lineage>
</organism>
<keyword evidence="4" id="KW-1185">Reference proteome</keyword>
<evidence type="ECO:0000259" key="2">
    <source>
        <dbReference type="Pfam" id="PF16355"/>
    </source>
</evidence>
<evidence type="ECO:0000313" key="4">
    <source>
        <dbReference type="Proteomes" id="UP000192266"/>
    </source>
</evidence>
<dbReference type="InterPro" id="IPR017853">
    <property type="entry name" value="GH"/>
</dbReference>
<dbReference type="InterPro" id="IPR006103">
    <property type="entry name" value="Glyco_hydro_2_cat"/>
</dbReference>
<dbReference type="Gene3D" id="3.20.20.80">
    <property type="entry name" value="Glycosidases"/>
    <property type="match status" value="1"/>
</dbReference>
<protein>
    <submittedName>
        <fullName evidence="3">Glycoside hydrolase family 2 TIM barrel</fullName>
    </submittedName>
</protein>
<proteinExistence type="predicted"/>
<evidence type="ECO:0000259" key="1">
    <source>
        <dbReference type="Pfam" id="PF02836"/>
    </source>
</evidence>